<comment type="caution">
    <text evidence="1">The sequence shown here is derived from an EMBL/GenBank/DDBJ whole genome shotgun (WGS) entry which is preliminary data.</text>
</comment>
<evidence type="ECO:0000313" key="2">
    <source>
        <dbReference type="Proteomes" id="UP000591371"/>
    </source>
</evidence>
<gene>
    <name evidence="1" type="ORF">D3G36_26340</name>
</gene>
<accession>A0A826J7P5</accession>
<organism evidence="1 2">
    <name type="scientific">Escherichia coli</name>
    <dbReference type="NCBI Taxonomy" id="562"/>
    <lineage>
        <taxon>Bacteria</taxon>
        <taxon>Pseudomonadati</taxon>
        <taxon>Pseudomonadota</taxon>
        <taxon>Gammaproteobacteria</taxon>
        <taxon>Enterobacterales</taxon>
        <taxon>Enterobacteriaceae</taxon>
        <taxon>Escherichia</taxon>
    </lineage>
</organism>
<reference evidence="1 2" key="1">
    <citation type="submission" date="2019-03" db="EMBL/GenBank/DDBJ databases">
        <authorList>
            <consortium name="GenomeTrakr network: Whole genome sequencing for foodborne pathogen traceback"/>
        </authorList>
    </citation>
    <scope>NUCLEOTIDE SEQUENCE [LARGE SCALE GENOMIC DNA]</scope>
    <source>
        <strain evidence="1 2">PSU-1190</strain>
    </source>
</reference>
<name>A0A826J7P5_ECOLX</name>
<proteinExistence type="predicted"/>
<protein>
    <submittedName>
        <fullName evidence="1">Uncharacterized protein</fullName>
    </submittedName>
</protein>
<evidence type="ECO:0000313" key="1">
    <source>
        <dbReference type="EMBL" id="EFA4421265.1"/>
    </source>
</evidence>
<sequence>MFSLFIQFFVSLFIATFKRFLPFLGRLFPWVSDNVKVVSYITFSVGLFVTLIRSSNEVIDLVSSSGMINEYLAIGFGYLPDNFSYCVNIIFATELTAFLYQHKNKIIRILFDRFIFKV</sequence>
<dbReference type="EMBL" id="AASATZ010000100">
    <property type="protein sequence ID" value="EFA4421265.1"/>
    <property type="molecule type" value="Genomic_DNA"/>
</dbReference>
<dbReference type="AlphaFoldDB" id="A0A826J7P5"/>
<dbReference type="Proteomes" id="UP000591371">
    <property type="component" value="Unassembled WGS sequence"/>
</dbReference>